<gene>
    <name evidence="1" type="ORF">IX38_20480</name>
</gene>
<name>A0A085YZM8_9FLAO</name>
<evidence type="ECO:0000313" key="2">
    <source>
        <dbReference type="Proteomes" id="UP000028703"/>
    </source>
</evidence>
<dbReference type="RefSeq" id="WP_034707617.1">
    <property type="nucleotide sequence ID" value="NZ_JPRO01000024.1"/>
</dbReference>
<proteinExistence type="predicted"/>
<dbReference type="EMBL" id="JPRO01000024">
    <property type="protein sequence ID" value="KFE97641.1"/>
    <property type="molecule type" value="Genomic_DNA"/>
</dbReference>
<dbReference type="AlphaFoldDB" id="A0A085YZM8"/>
<sequence>MFTKEQLAQWREQDFVFDDFYDNAAVVEAKKELAIKYNSSKIEDALYLITVSVYHKYLKSRNGFVNLMDTVTQNTIATIPLQFNDTGFSTQLKFPKLDLFSTVKKAKVVLYCDEIQAETNSFKLEFEKEEKKENNSKGEKGIKDGWYKDDMGKYNYFDGKVDKDKFKNQIYLGNYLVIADEKYNFIKFKYKNIWEDSIDLDSDIGYKFRMVIAESNFKTEKAEIIENKKEKEAKQKDKIIVASIYELYIISASIDNRKKIGKKFFGDTYRNVVEQEGQYDGTNSSVYKNFIETLNTKWWAGKNWYDEYSVMEYLGRVYQAVVHEPESEHCAVNILKTHYDLNDADYILAYTHNGKYIFEPYSYHIDFDKSKCWIKTVESSTNAFPELK</sequence>
<keyword evidence="2" id="KW-1185">Reference proteome</keyword>
<dbReference type="Proteomes" id="UP000028703">
    <property type="component" value="Unassembled WGS sequence"/>
</dbReference>
<comment type="caution">
    <text evidence="1">The sequence shown here is derived from an EMBL/GenBank/DDBJ whole genome shotgun (WGS) entry which is preliminary data.</text>
</comment>
<reference evidence="1 2" key="1">
    <citation type="submission" date="2014-07" db="EMBL/GenBank/DDBJ databases">
        <title>Genome of Chryseobacterium luteum DSM 18605.</title>
        <authorList>
            <person name="Stropko S.J."/>
            <person name="Pipes S.E."/>
            <person name="Newman J.D."/>
        </authorList>
    </citation>
    <scope>NUCLEOTIDE SEQUENCE [LARGE SCALE GENOMIC DNA]</scope>
    <source>
        <strain evidence="1 2">DSM 18605</strain>
    </source>
</reference>
<evidence type="ECO:0000313" key="1">
    <source>
        <dbReference type="EMBL" id="KFE97641.1"/>
    </source>
</evidence>
<accession>A0A085YZM8</accession>
<protein>
    <submittedName>
        <fullName evidence="1">Uncharacterized protein</fullName>
    </submittedName>
</protein>
<organism evidence="1 2">
    <name type="scientific">Chryseobacterium luteum</name>
    <dbReference type="NCBI Taxonomy" id="421531"/>
    <lineage>
        <taxon>Bacteria</taxon>
        <taxon>Pseudomonadati</taxon>
        <taxon>Bacteroidota</taxon>
        <taxon>Flavobacteriia</taxon>
        <taxon>Flavobacteriales</taxon>
        <taxon>Weeksellaceae</taxon>
        <taxon>Chryseobacterium group</taxon>
        <taxon>Chryseobacterium</taxon>
    </lineage>
</organism>